<accession>A0A146M2Z0</accession>
<comment type="similarity">
    <text evidence="1 4">Belongs to the serpin family.</text>
</comment>
<dbReference type="InterPro" id="IPR042185">
    <property type="entry name" value="Serpin_sf_2"/>
</dbReference>
<feature type="signal peptide" evidence="5">
    <location>
        <begin position="1"/>
        <end position="21"/>
    </location>
</feature>
<dbReference type="Gene3D" id="3.30.497.10">
    <property type="entry name" value="Antithrombin, subunit I, domain 2"/>
    <property type="match status" value="1"/>
</dbReference>
<dbReference type="InterPro" id="IPR036186">
    <property type="entry name" value="Serpin_sf"/>
</dbReference>
<reference evidence="7" key="1">
    <citation type="journal article" date="2016" name="Gigascience">
        <title>De novo construction of an expanded transcriptome assembly for the western tarnished plant bug, Lygus hesperus.</title>
        <authorList>
            <person name="Tassone E.E."/>
            <person name="Geib S.M."/>
            <person name="Hall B."/>
            <person name="Fabrick J.A."/>
            <person name="Brent C.S."/>
            <person name="Hull J.J."/>
        </authorList>
    </citation>
    <scope>NUCLEOTIDE SEQUENCE</scope>
</reference>
<evidence type="ECO:0000313" key="7">
    <source>
        <dbReference type="EMBL" id="JAQ14141.1"/>
    </source>
</evidence>
<evidence type="ECO:0000259" key="6">
    <source>
        <dbReference type="SMART" id="SM00093"/>
    </source>
</evidence>
<dbReference type="InterPro" id="IPR042178">
    <property type="entry name" value="Serpin_sf_1"/>
</dbReference>
<dbReference type="AlphaFoldDB" id="A0A146M2Z0"/>
<dbReference type="SUPFAM" id="SSF56574">
    <property type="entry name" value="Serpins"/>
    <property type="match status" value="1"/>
</dbReference>
<dbReference type="InterPro" id="IPR023796">
    <property type="entry name" value="Serpin_dom"/>
</dbReference>
<proteinExistence type="inferred from homology"/>
<dbReference type="GO" id="GO:0004867">
    <property type="term" value="F:serine-type endopeptidase inhibitor activity"/>
    <property type="evidence" value="ECO:0007669"/>
    <property type="project" value="UniProtKB-KW"/>
</dbReference>
<dbReference type="Pfam" id="PF00079">
    <property type="entry name" value="Serpin"/>
    <property type="match status" value="1"/>
</dbReference>
<organism evidence="7">
    <name type="scientific">Lygus hesperus</name>
    <name type="common">Western plant bug</name>
    <dbReference type="NCBI Taxonomy" id="30085"/>
    <lineage>
        <taxon>Eukaryota</taxon>
        <taxon>Metazoa</taxon>
        <taxon>Ecdysozoa</taxon>
        <taxon>Arthropoda</taxon>
        <taxon>Hexapoda</taxon>
        <taxon>Insecta</taxon>
        <taxon>Pterygota</taxon>
        <taxon>Neoptera</taxon>
        <taxon>Paraneoptera</taxon>
        <taxon>Hemiptera</taxon>
        <taxon>Heteroptera</taxon>
        <taxon>Panheteroptera</taxon>
        <taxon>Cimicomorpha</taxon>
        <taxon>Miridae</taxon>
        <taxon>Mirini</taxon>
        <taxon>Lygus</taxon>
    </lineage>
</organism>
<dbReference type="PANTHER" id="PTHR11461:SF211">
    <property type="entry name" value="GH10112P-RELATED"/>
    <property type="match status" value="1"/>
</dbReference>
<keyword evidence="2" id="KW-0646">Protease inhibitor</keyword>
<dbReference type="EMBL" id="GDHC01004488">
    <property type="protein sequence ID" value="JAQ14141.1"/>
    <property type="molecule type" value="Transcribed_RNA"/>
</dbReference>
<dbReference type="CDD" id="cd19601">
    <property type="entry name" value="serpin42Da-like"/>
    <property type="match status" value="1"/>
</dbReference>
<protein>
    <submittedName>
        <fullName evidence="7">Ovalbumin-related protein Y</fullName>
    </submittedName>
</protein>
<keyword evidence="5" id="KW-0732">Signal</keyword>
<evidence type="ECO:0000256" key="5">
    <source>
        <dbReference type="SAM" id="SignalP"/>
    </source>
</evidence>
<dbReference type="InterPro" id="IPR000215">
    <property type="entry name" value="Serpin_fam"/>
</dbReference>
<dbReference type="SMART" id="SM00093">
    <property type="entry name" value="SERPIN"/>
    <property type="match status" value="1"/>
</dbReference>
<dbReference type="PANTHER" id="PTHR11461">
    <property type="entry name" value="SERINE PROTEASE INHIBITOR, SERPIN"/>
    <property type="match status" value="1"/>
</dbReference>
<dbReference type="GO" id="GO:0005615">
    <property type="term" value="C:extracellular space"/>
    <property type="evidence" value="ECO:0007669"/>
    <property type="project" value="InterPro"/>
</dbReference>
<sequence length="401" mass="43770">MNMTATLTFLGVAALVAMASSSADLDALRSGSAKFSQDLFSVLREGKENENMVASPISLQIALAMLYAGAQGNTKTQLTSVLHVDTDDLQKYLGAYKELLETIKDPVLSVASTVFVNLSLNLLDNYTTAVSTGFGANVEKVDFKQPDVAAKTINDWCDTHTNGKIKDLFSAGDLALAEAVLANAVYFKAQWKTKFNPELTKERDFKSPTGIVKVQMMNVKSNFKYAFSEKLNAQVLELPYANDKFRMLVILPSEGVALKDVESNVKTIGLDEVMKTMYSTEVDVFLPRFKIEMTHDLNAALQKLGAADIFSQQANLSGMSDTPLFVSQVKQKVFIEVNEEGTEAAAVTASRIQKRSLSFPEIFAADRPFCFVLSSTKKPHSVVFVGALHSPGKSSGTHDEL</sequence>
<feature type="chain" id="PRO_5007527613" evidence="5">
    <location>
        <begin position="22"/>
        <end position="401"/>
    </location>
</feature>
<evidence type="ECO:0000256" key="1">
    <source>
        <dbReference type="ARBA" id="ARBA00009500"/>
    </source>
</evidence>
<dbReference type="Gene3D" id="2.30.39.10">
    <property type="entry name" value="Alpha-1-antitrypsin, domain 1"/>
    <property type="match status" value="1"/>
</dbReference>
<name>A0A146M2Z0_LYGHE</name>
<evidence type="ECO:0000256" key="4">
    <source>
        <dbReference type="RuleBase" id="RU000411"/>
    </source>
</evidence>
<gene>
    <name evidence="7" type="primary">SERPINB14B_1</name>
    <name evidence="7" type="ORF">g.89629</name>
</gene>
<evidence type="ECO:0000256" key="3">
    <source>
        <dbReference type="ARBA" id="ARBA00022900"/>
    </source>
</evidence>
<feature type="domain" description="Serpin" evidence="6">
    <location>
        <begin position="37"/>
        <end position="391"/>
    </location>
</feature>
<evidence type="ECO:0000256" key="2">
    <source>
        <dbReference type="ARBA" id="ARBA00022690"/>
    </source>
</evidence>
<keyword evidence="3" id="KW-0722">Serine protease inhibitor</keyword>